<protein>
    <submittedName>
        <fullName evidence="2">Uu.00g042550.m01.CDS01</fullName>
    </submittedName>
</protein>
<dbReference type="Gene3D" id="3.40.50.720">
    <property type="entry name" value="NAD(P)-binding Rossmann-like Domain"/>
    <property type="match status" value="1"/>
</dbReference>
<comment type="caution">
    <text evidence="2">The sequence shown here is derived from an EMBL/GenBank/DDBJ whole genome shotgun (WGS) entry which is preliminary data.</text>
</comment>
<proteinExistence type="predicted"/>
<dbReference type="EMBL" id="CAUWAG010000003">
    <property type="protein sequence ID" value="CAJ2501402.1"/>
    <property type="molecule type" value="Genomic_DNA"/>
</dbReference>
<evidence type="ECO:0000313" key="3">
    <source>
        <dbReference type="Proteomes" id="UP001295740"/>
    </source>
</evidence>
<reference evidence="2" key="1">
    <citation type="submission" date="2023-10" db="EMBL/GenBank/DDBJ databases">
        <authorList>
            <person name="Hackl T."/>
        </authorList>
    </citation>
    <scope>NUCLEOTIDE SEQUENCE</scope>
</reference>
<dbReference type="InterPro" id="IPR036291">
    <property type="entry name" value="NAD(P)-bd_dom_sf"/>
</dbReference>
<sequence length="93" mass="10064">MSSSLEKDAAFETSFKGFLRRQRTTPTRLPTSLRMTGQTVIITGSNSDIGLAVCRQLLNPDVSHLVMRVRSQAKGDAAASQPREAFPGSQVSV</sequence>
<evidence type="ECO:0000313" key="2">
    <source>
        <dbReference type="EMBL" id="CAJ2501402.1"/>
    </source>
</evidence>
<evidence type="ECO:0000256" key="1">
    <source>
        <dbReference type="SAM" id="MobiDB-lite"/>
    </source>
</evidence>
<gene>
    <name evidence="2" type="ORF">KHLLAP_LOCUS1870</name>
</gene>
<keyword evidence="3" id="KW-1185">Reference proteome</keyword>
<organism evidence="2 3">
    <name type="scientific">Anthostomella pinea</name>
    <dbReference type="NCBI Taxonomy" id="933095"/>
    <lineage>
        <taxon>Eukaryota</taxon>
        <taxon>Fungi</taxon>
        <taxon>Dikarya</taxon>
        <taxon>Ascomycota</taxon>
        <taxon>Pezizomycotina</taxon>
        <taxon>Sordariomycetes</taxon>
        <taxon>Xylariomycetidae</taxon>
        <taxon>Xylariales</taxon>
        <taxon>Xylariaceae</taxon>
        <taxon>Anthostomella</taxon>
    </lineage>
</organism>
<accession>A0AAI8VBA4</accession>
<name>A0AAI8VBA4_9PEZI</name>
<dbReference type="AlphaFoldDB" id="A0AAI8VBA4"/>
<dbReference type="Proteomes" id="UP001295740">
    <property type="component" value="Unassembled WGS sequence"/>
</dbReference>
<dbReference type="SUPFAM" id="SSF51735">
    <property type="entry name" value="NAD(P)-binding Rossmann-fold domains"/>
    <property type="match status" value="1"/>
</dbReference>
<feature type="region of interest" description="Disordered" evidence="1">
    <location>
        <begin position="72"/>
        <end position="93"/>
    </location>
</feature>